<sequence>MLLIGSITATTAFTQPTIAHATTVYVTRTGKHYFYKRHDRGLNRAKKVFAVSLSTAKKRGLTLSATEAAPKKTTVTHHKTVKKPVVKKVVKKTPKKVTTTKRATTYHVKTVNHNRPNFTKKTLSTKHGAWQKYGQLDSYNRATTANALLNKHLMPTSERAALTVDPTGWHNKRISSGWLYNRCHLIGYQLTGQNNNLRNLITGTRQLNDPGMTKYENKVASYLKASPKHYVRYQVKPVFKNHELLARGVKMQGQSVGSKTIKFNVYLPNTQSGMKLNYATGRSQVAK</sequence>
<evidence type="ECO:0000313" key="3">
    <source>
        <dbReference type="Proteomes" id="UP001597188"/>
    </source>
</evidence>
<protein>
    <submittedName>
        <fullName evidence="2">DNA/RNA non-specific endonuclease</fullName>
    </submittedName>
</protein>
<accession>A0ABW4C3Q7</accession>
<dbReference type="Gene3D" id="3.40.570.10">
    <property type="entry name" value="Extracellular Endonuclease, subunit A"/>
    <property type="match status" value="1"/>
</dbReference>
<comment type="caution">
    <text evidence="2">The sequence shown here is derived from an EMBL/GenBank/DDBJ whole genome shotgun (WGS) entry which is preliminary data.</text>
</comment>
<keyword evidence="2" id="KW-0540">Nuclease</keyword>
<evidence type="ECO:0000313" key="2">
    <source>
        <dbReference type="EMBL" id="MFD1422037.1"/>
    </source>
</evidence>
<name>A0ABW4C3Q7_9LACO</name>
<dbReference type="GO" id="GO:0004519">
    <property type="term" value="F:endonuclease activity"/>
    <property type="evidence" value="ECO:0007669"/>
    <property type="project" value="UniProtKB-KW"/>
</dbReference>
<keyword evidence="3" id="KW-1185">Reference proteome</keyword>
<dbReference type="InterPro" id="IPR044929">
    <property type="entry name" value="DNA/RNA_non-sp_Endonuclease_sf"/>
</dbReference>
<feature type="domain" description="Type VII secretion system protein EssD-like" evidence="1">
    <location>
        <begin position="124"/>
        <end position="256"/>
    </location>
</feature>
<dbReference type="InterPro" id="IPR044927">
    <property type="entry name" value="Endonuclea_NS_2"/>
</dbReference>
<gene>
    <name evidence="2" type="ORF">ACFQ5L_13910</name>
</gene>
<organism evidence="2 3">
    <name type="scientific">Lactiplantibacillus songbeiensis</name>
    <dbReference type="NCBI Taxonomy" id="2559920"/>
    <lineage>
        <taxon>Bacteria</taxon>
        <taxon>Bacillati</taxon>
        <taxon>Bacillota</taxon>
        <taxon>Bacilli</taxon>
        <taxon>Lactobacillales</taxon>
        <taxon>Lactobacillaceae</taxon>
        <taxon>Lactiplantibacillus</taxon>
    </lineage>
</organism>
<evidence type="ECO:0000259" key="1">
    <source>
        <dbReference type="Pfam" id="PF13930"/>
    </source>
</evidence>
<keyword evidence="2" id="KW-0378">Hydrolase</keyword>
<dbReference type="EMBL" id="JBHTOJ010000048">
    <property type="protein sequence ID" value="MFD1422037.1"/>
    <property type="molecule type" value="Genomic_DNA"/>
</dbReference>
<dbReference type="Pfam" id="PF13930">
    <property type="entry name" value="Endonuclea_NS_2"/>
    <property type="match status" value="1"/>
</dbReference>
<keyword evidence="2" id="KW-0255">Endonuclease</keyword>
<dbReference type="Proteomes" id="UP001597188">
    <property type="component" value="Unassembled WGS sequence"/>
</dbReference>
<reference evidence="3" key="1">
    <citation type="journal article" date="2019" name="Int. J. Syst. Evol. Microbiol.">
        <title>The Global Catalogue of Microorganisms (GCM) 10K type strain sequencing project: providing services to taxonomists for standard genome sequencing and annotation.</title>
        <authorList>
            <consortium name="The Broad Institute Genomics Platform"/>
            <consortium name="The Broad Institute Genome Sequencing Center for Infectious Disease"/>
            <person name="Wu L."/>
            <person name="Ma J."/>
        </authorList>
    </citation>
    <scope>NUCLEOTIDE SEQUENCE [LARGE SCALE GENOMIC DNA]</scope>
    <source>
        <strain evidence="3">CCM 8931</strain>
    </source>
</reference>
<dbReference type="RefSeq" id="WP_137634101.1">
    <property type="nucleotide sequence ID" value="NZ_BJDL01000006.1"/>
</dbReference>
<proteinExistence type="predicted"/>